<evidence type="ECO:0000256" key="2">
    <source>
        <dbReference type="ARBA" id="ARBA00022552"/>
    </source>
</evidence>
<comment type="similarity">
    <text evidence="6">Belongs to the methyltransferase superfamily. RNA methyltransferase RsmG family.</text>
</comment>
<dbReference type="NCBIfam" id="TIGR00138">
    <property type="entry name" value="rsmG_gidB"/>
    <property type="match status" value="1"/>
</dbReference>
<accession>A0A5Q2MWQ9</accession>
<dbReference type="FunFam" id="3.40.50.150:FF:000041">
    <property type="entry name" value="Ribosomal RNA small subunit methyltransferase G"/>
    <property type="match status" value="1"/>
</dbReference>
<comment type="function">
    <text evidence="6">Specifically methylates the N7 position of a guanine in 16S rRNA.</text>
</comment>
<gene>
    <name evidence="6" type="primary">rsmG</name>
    <name evidence="7" type="ORF">FTV88_0837</name>
</gene>
<proteinExistence type="inferred from homology"/>
<evidence type="ECO:0000313" key="8">
    <source>
        <dbReference type="Proteomes" id="UP000366051"/>
    </source>
</evidence>
<dbReference type="EC" id="2.1.1.-" evidence="6"/>
<dbReference type="InterPro" id="IPR003682">
    <property type="entry name" value="rRNA_ssu_MeTfrase_G"/>
</dbReference>
<name>A0A5Q2MWQ9_9FIRM</name>
<keyword evidence="1 6" id="KW-0963">Cytoplasm</keyword>
<dbReference type="GO" id="GO:0005829">
    <property type="term" value="C:cytosol"/>
    <property type="evidence" value="ECO:0007669"/>
    <property type="project" value="TreeGrafter"/>
</dbReference>
<evidence type="ECO:0000256" key="4">
    <source>
        <dbReference type="ARBA" id="ARBA00022679"/>
    </source>
</evidence>
<dbReference type="AlphaFoldDB" id="A0A5Q2MWQ9"/>
<feature type="binding site" evidence="6">
    <location>
        <position position="175"/>
    </location>
    <ligand>
        <name>S-adenosyl-L-methionine</name>
        <dbReference type="ChEBI" id="CHEBI:59789"/>
    </ligand>
</feature>
<dbReference type="InterPro" id="IPR029063">
    <property type="entry name" value="SAM-dependent_MTases_sf"/>
</dbReference>
<dbReference type="PANTHER" id="PTHR31760:SF0">
    <property type="entry name" value="S-ADENOSYL-L-METHIONINE-DEPENDENT METHYLTRANSFERASES SUPERFAMILY PROTEIN"/>
    <property type="match status" value="1"/>
</dbReference>
<dbReference type="GO" id="GO:0070043">
    <property type="term" value="F:rRNA (guanine-N7-)-methyltransferase activity"/>
    <property type="evidence" value="ECO:0007669"/>
    <property type="project" value="UniProtKB-UniRule"/>
</dbReference>
<evidence type="ECO:0000256" key="6">
    <source>
        <dbReference type="HAMAP-Rule" id="MF_00074"/>
    </source>
</evidence>
<dbReference type="EMBL" id="CP045875">
    <property type="protein sequence ID" value="QGG46994.1"/>
    <property type="molecule type" value="Genomic_DNA"/>
</dbReference>
<keyword evidence="8" id="KW-1185">Reference proteome</keyword>
<feature type="binding site" evidence="6">
    <location>
        <position position="105"/>
    </location>
    <ligand>
        <name>S-adenosyl-L-methionine</name>
        <dbReference type="ChEBI" id="CHEBI:59789"/>
    </ligand>
</feature>
<dbReference type="PANTHER" id="PTHR31760">
    <property type="entry name" value="S-ADENOSYL-L-METHIONINE-DEPENDENT METHYLTRANSFERASES SUPERFAMILY PROTEIN"/>
    <property type="match status" value="1"/>
</dbReference>
<dbReference type="Proteomes" id="UP000366051">
    <property type="component" value="Chromosome"/>
</dbReference>
<protein>
    <recommendedName>
        <fullName evidence="6">Ribosomal RNA small subunit methyltransferase G</fullName>
        <ecNumber evidence="6">2.1.1.-</ecNumber>
    </recommendedName>
    <alternativeName>
        <fullName evidence="6">16S rRNA 7-methylguanosine methyltransferase</fullName>
        <shortName evidence="6">16S rRNA m7G methyltransferase</shortName>
    </alternativeName>
</protein>
<dbReference type="Pfam" id="PF02527">
    <property type="entry name" value="GidB"/>
    <property type="match status" value="1"/>
</dbReference>
<dbReference type="CDD" id="cd02440">
    <property type="entry name" value="AdoMet_MTases"/>
    <property type="match status" value="1"/>
</dbReference>
<organism evidence="7 8">
    <name type="scientific">Heliorestis convoluta</name>
    <dbReference type="NCBI Taxonomy" id="356322"/>
    <lineage>
        <taxon>Bacteria</taxon>
        <taxon>Bacillati</taxon>
        <taxon>Bacillota</taxon>
        <taxon>Clostridia</taxon>
        <taxon>Eubacteriales</taxon>
        <taxon>Heliobacteriaceae</taxon>
        <taxon>Heliorestis</taxon>
    </lineage>
</organism>
<feature type="binding site" evidence="6">
    <location>
        <begin position="156"/>
        <end position="157"/>
    </location>
    <ligand>
        <name>S-adenosyl-L-methionine</name>
        <dbReference type="ChEBI" id="CHEBI:59789"/>
    </ligand>
</feature>
<comment type="caution">
    <text evidence="6">Lacks conserved residue(s) required for the propagation of feature annotation.</text>
</comment>
<dbReference type="OrthoDB" id="9808773at2"/>
<feature type="binding site" evidence="6">
    <location>
        <position position="110"/>
    </location>
    <ligand>
        <name>S-adenosyl-L-methionine</name>
        <dbReference type="ChEBI" id="CHEBI:59789"/>
    </ligand>
</feature>
<keyword evidence="3 6" id="KW-0489">Methyltransferase</keyword>
<evidence type="ECO:0000256" key="1">
    <source>
        <dbReference type="ARBA" id="ARBA00022490"/>
    </source>
</evidence>
<dbReference type="Gene3D" id="3.40.50.150">
    <property type="entry name" value="Vaccinia Virus protein VP39"/>
    <property type="match status" value="1"/>
</dbReference>
<evidence type="ECO:0000256" key="5">
    <source>
        <dbReference type="ARBA" id="ARBA00022691"/>
    </source>
</evidence>
<dbReference type="SUPFAM" id="SSF53335">
    <property type="entry name" value="S-adenosyl-L-methionine-dependent methyltransferases"/>
    <property type="match status" value="1"/>
</dbReference>
<sequence length="266" mass="29812">MNLENRQSSVTNKRNNDWSEKDDQRFRHVLLEGSQSFHLPIESHIIDNFSLYAKELVLTNNSLNLTAITEASEVAEKHFLDSILPLLASSIQDLTSNSIKVADIGTGAGFPGLPLAIMYPSWQVTLLDSLQKRCRFLEQLANQLDLSNTQVIHGRVEELGRQKELREQFDLVMARAVARLPVLVEYCLPFVKKDGLFIAMKGPEGKDEIVEAQKAISLLGGSVEWVEENTLPLSGDKRILICIRKENSTPHTFPRKAGVPSKKPIL</sequence>
<comment type="subcellular location">
    <subcellularLocation>
        <location evidence="6">Cytoplasm</location>
    </subcellularLocation>
</comment>
<dbReference type="KEGG" id="hcv:FTV88_0837"/>
<keyword evidence="4 6" id="KW-0808">Transferase</keyword>
<evidence type="ECO:0000256" key="3">
    <source>
        <dbReference type="ARBA" id="ARBA00022603"/>
    </source>
</evidence>
<keyword evidence="2 6" id="KW-0698">rRNA processing</keyword>
<evidence type="ECO:0000313" key="7">
    <source>
        <dbReference type="EMBL" id="QGG46994.1"/>
    </source>
</evidence>
<keyword evidence="5 6" id="KW-0949">S-adenosyl-L-methionine</keyword>
<reference evidence="8" key="1">
    <citation type="submission" date="2019-11" db="EMBL/GenBank/DDBJ databases">
        <title>Genome sequence of Heliorestis convoluta strain HH, an alkaliphilic and minimalistic phototrophic bacterium from a soda lake in Egypt.</title>
        <authorList>
            <person name="Dewey E.D."/>
            <person name="Stokes L.M."/>
            <person name="Burchell B.M."/>
            <person name="Shaffer K.N."/>
            <person name="Huntington A.M."/>
            <person name="Baker J.M."/>
            <person name="Nadendla S."/>
            <person name="Giglio M.G."/>
            <person name="Touchman J.W."/>
            <person name="Blankenship R.E."/>
            <person name="Madigan M.T."/>
            <person name="Sattley W.M."/>
        </authorList>
    </citation>
    <scope>NUCLEOTIDE SEQUENCE [LARGE SCALE GENOMIC DNA]</scope>
    <source>
        <strain evidence="8">HH</strain>
    </source>
</reference>
<dbReference type="RefSeq" id="WP_153724467.1">
    <property type="nucleotide sequence ID" value="NZ_CP045875.1"/>
</dbReference>
<dbReference type="HAMAP" id="MF_00074">
    <property type="entry name" value="16SrRNA_methyltr_G"/>
    <property type="match status" value="1"/>
</dbReference>